<dbReference type="EnsemblPlants" id="OGLUM05G00980.1">
    <property type="protein sequence ID" value="OGLUM05G00980.1"/>
    <property type="gene ID" value="OGLUM05G00980"/>
</dbReference>
<reference evidence="1" key="1">
    <citation type="submission" date="2015-04" db="UniProtKB">
        <authorList>
            <consortium name="EnsemblPlants"/>
        </authorList>
    </citation>
    <scope>IDENTIFICATION</scope>
</reference>
<dbReference type="Gramene" id="OGLUM05G00980.1">
    <property type="protein sequence ID" value="OGLUM05G00980.1"/>
    <property type="gene ID" value="OGLUM05G00980"/>
</dbReference>
<dbReference type="Proteomes" id="UP000026961">
    <property type="component" value="Chromosome 5"/>
</dbReference>
<evidence type="ECO:0000313" key="1">
    <source>
        <dbReference type="EnsemblPlants" id="OGLUM05G00980.1"/>
    </source>
</evidence>
<name>A0A0D9ZTD7_9ORYZ</name>
<sequence length="82" mass="9553">MGLLIILGRTEKCRYEEAGGASEVRTSFMPPAVFIAVLMIDGWIDRYWGWDDEELRSSKRQLCWERPLSNPRYQLMTTRLAA</sequence>
<proteinExistence type="predicted"/>
<dbReference type="HOGENOM" id="CLU_2709125_0_0_1"/>
<evidence type="ECO:0000313" key="2">
    <source>
        <dbReference type="Proteomes" id="UP000026961"/>
    </source>
</evidence>
<accession>A0A0D9ZTD7</accession>
<dbReference type="AlphaFoldDB" id="A0A0D9ZTD7"/>
<reference evidence="1" key="2">
    <citation type="submission" date="2018-05" db="EMBL/GenBank/DDBJ databases">
        <title>OgluRS3 (Oryza glumaepatula Reference Sequence Version 3).</title>
        <authorList>
            <person name="Zhang J."/>
            <person name="Kudrna D."/>
            <person name="Lee S."/>
            <person name="Talag J."/>
            <person name="Welchert J."/>
            <person name="Wing R.A."/>
        </authorList>
    </citation>
    <scope>NUCLEOTIDE SEQUENCE [LARGE SCALE GENOMIC DNA]</scope>
</reference>
<organism evidence="1">
    <name type="scientific">Oryza glumipatula</name>
    <dbReference type="NCBI Taxonomy" id="40148"/>
    <lineage>
        <taxon>Eukaryota</taxon>
        <taxon>Viridiplantae</taxon>
        <taxon>Streptophyta</taxon>
        <taxon>Embryophyta</taxon>
        <taxon>Tracheophyta</taxon>
        <taxon>Spermatophyta</taxon>
        <taxon>Magnoliopsida</taxon>
        <taxon>Liliopsida</taxon>
        <taxon>Poales</taxon>
        <taxon>Poaceae</taxon>
        <taxon>BOP clade</taxon>
        <taxon>Oryzoideae</taxon>
        <taxon>Oryzeae</taxon>
        <taxon>Oryzinae</taxon>
        <taxon>Oryza</taxon>
    </lineage>
</organism>
<keyword evidence="2" id="KW-1185">Reference proteome</keyword>
<protein>
    <submittedName>
        <fullName evidence="1">Uncharacterized protein</fullName>
    </submittedName>
</protein>